<sequence>MGDPNTADSIRLKKISPLFNYEKITKPLLVFQGANDVRVLQVESDEIVEGVKKNGVPVEYVIYPDEGHGFLKKENQIDSDKKTLEFLEKYLRTQQMGN</sequence>
<dbReference type="PANTHER" id="PTHR42776:SF27">
    <property type="entry name" value="DIPEPTIDYL PEPTIDASE FAMILY MEMBER 6"/>
    <property type="match status" value="1"/>
</dbReference>
<keyword evidence="3" id="KW-0645">Protease</keyword>
<reference evidence="3" key="1">
    <citation type="submission" date="2019-08" db="EMBL/GenBank/DDBJ databases">
        <authorList>
            <person name="Kucharzyk K."/>
            <person name="Murdoch R.W."/>
            <person name="Higgins S."/>
            <person name="Loffler F."/>
        </authorList>
    </citation>
    <scope>NUCLEOTIDE SEQUENCE</scope>
</reference>
<dbReference type="GO" id="GO:0004252">
    <property type="term" value="F:serine-type endopeptidase activity"/>
    <property type="evidence" value="ECO:0007669"/>
    <property type="project" value="TreeGrafter"/>
</dbReference>
<dbReference type="Pfam" id="PF00326">
    <property type="entry name" value="Peptidase_S9"/>
    <property type="match status" value="1"/>
</dbReference>
<evidence type="ECO:0000313" key="3">
    <source>
        <dbReference type="EMBL" id="MPM98849.1"/>
    </source>
</evidence>
<dbReference type="EC" id="3.4.14.-" evidence="3"/>
<protein>
    <submittedName>
        <fullName evidence="3">Dipeptidyl aminopeptidase BIII</fullName>
        <ecNumber evidence="3">3.4.14.-</ecNumber>
    </submittedName>
</protein>
<accession>A0A645EBZ7</accession>
<proteinExistence type="predicted"/>
<keyword evidence="1 3" id="KW-0378">Hydrolase</keyword>
<organism evidence="3">
    <name type="scientific">bioreactor metagenome</name>
    <dbReference type="NCBI Taxonomy" id="1076179"/>
    <lineage>
        <taxon>unclassified sequences</taxon>
        <taxon>metagenomes</taxon>
        <taxon>ecological metagenomes</taxon>
    </lineage>
</organism>
<evidence type="ECO:0000256" key="1">
    <source>
        <dbReference type="ARBA" id="ARBA00022801"/>
    </source>
</evidence>
<name>A0A645EBZ7_9ZZZZ</name>
<evidence type="ECO:0000259" key="2">
    <source>
        <dbReference type="Pfam" id="PF00326"/>
    </source>
</evidence>
<dbReference type="EMBL" id="VSSQ01044977">
    <property type="protein sequence ID" value="MPM98849.1"/>
    <property type="molecule type" value="Genomic_DNA"/>
</dbReference>
<dbReference type="AlphaFoldDB" id="A0A645EBZ7"/>
<dbReference type="PANTHER" id="PTHR42776">
    <property type="entry name" value="SERINE PEPTIDASE S9 FAMILY MEMBER"/>
    <property type="match status" value="1"/>
</dbReference>
<gene>
    <name evidence="3" type="primary">dapb3_4</name>
    <name evidence="3" type="ORF">SDC9_146039</name>
</gene>
<dbReference type="SUPFAM" id="SSF53474">
    <property type="entry name" value="alpha/beta-Hydrolases"/>
    <property type="match status" value="1"/>
</dbReference>
<dbReference type="Gene3D" id="3.40.50.1820">
    <property type="entry name" value="alpha/beta hydrolase"/>
    <property type="match status" value="1"/>
</dbReference>
<comment type="caution">
    <text evidence="3">The sequence shown here is derived from an EMBL/GenBank/DDBJ whole genome shotgun (WGS) entry which is preliminary data.</text>
</comment>
<dbReference type="InterPro" id="IPR001375">
    <property type="entry name" value="Peptidase_S9_cat"/>
</dbReference>
<feature type="domain" description="Peptidase S9 prolyl oligopeptidase catalytic" evidence="2">
    <location>
        <begin position="4"/>
        <end position="92"/>
    </location>
</feature>
<dbReference type="InterPro" id="IPR029058">
    <property type="entry name" value="AB_hydrolase_fold"/>
</dbReference>
<dbReference type="GO" id="GO:0004177">
    <property type="term" value="F:aminopeptidase activity"/>
    <property type="evidence" value="ECO:0007669"/>
    <property type="project" value="UniProtKB-KW"/>
</dbReference>
<keyword evidence="3" id="KW-0031">Aminopeptidase</keyword>
<dbReference type="GO" id="GO:0006508">
    <property type="term" value="P:proteolysis"/>
    <property type="evidence" value="ECO:0007669"/>
    <property type="project" value="InterPro"/>
</dbReference>